<dbReference type="EMBL" id="AQHR01000001">
    <property type="protein sequence ID" value="EON79486.1"/>
    <property type="molecule type" value="Genomic_DNA"/>
</dbReference>
<dbReference type="Pfam" id="PF02614">
    <property type="entry name" value="UxaC"/>
    <property type="match status" value="1"/>
</dbReference>
<sequence>MSDPITNRNNMDYLAKPKTATFLTDDFLLKSEFARRLYHGYAANMPIIDYHCHLSPYDIAKNRQFSNLTEIWLAGDHYKWRAMRTLGVPEKFITGESTDQEKFQKWAETVPYTMRNPLYHWTHLELQRYFGVDKLLTSETGPEIYESASYQLQEEYYRVRGLLHKMNVEVVCTTDDPTDSLEYHQMAKKEGIALKLLPAFRPDKAYAVENPSEYGNYLRKLEAVSGISIGSFEDLLAALENRVSYFHENGGRLSDHGLEQMYFFPQGRYNIDTLFHSVLSGNILSKEETAYFKFETLTALAKMYHAKGWTQQYHLGALRNTNERMLRVLGPDTGFDSIGDFTQAVALSKFMNNLDNSDQLAKTVLYNLNPADNEVMATMVGNFNDGSVKGKVQFGSGWWYLDQKDGMEKQINALSHMGILSCFVGMLTDSRSFLSFPRHEYFRRILCNLIGNDVANGELPADEAWLGKMVEDICYHNAHDFFGFYEP</sequence>
<dbReference type="InterPro" id="IPR032466">
    <property type="entry name" value="Metal_Hydrolase"/>
</dbReference>
<dbReference type="RefSeq" id="WP_010852208.1">
    <property type="nucleotide sequence ID" value="NZ_AQHR01000001.1"/>
</dbReference>
<organism evidence="8 9">
    <name type="scientific">Lunatimonas lonarensis</name>
    <dbReference type="NCBI Taxonomy" id="1232681"/>
    <lineage>
        <taxon>Bacteria</taxon>
        <taxon>Pseudomonadati</taxon>
        <taxon>Bacteroidota</taxon>
        <taxon>Cytophagia</taxon>
        <taxon>Cytophagales</taxon>
        <taxon>Cyclobacteriaceae</taxon>
    </lineage>
</organism>
<keyword evidence="6 7" id="KW-0413">Isomerase</keyword>
<evidence type="ECO:0000313" key="8">
    <source>
        <dbReference type="EMBL" id="EON79486.1"/>
    </source>
</evidence>
<comment type="similarity">
    <text evidence="3 7">Belongs to the metallo-dependent hydrolases superfamily. Uronate isomerase family.</text>
</comment>
<dbReference type="OrthoDB" id="9766564at2"/>
<dbReference type="SUPFAM" id="SSF51556">
    <property type="entry name" value="Metallo-dependent hydrolases"/>
    <property type="match status" value="1"/>
</dbReference>
<accession>R7ZZG5</accession>
<dbReference type="PANTHER" id="PTHR30068:SF4">
    <property type="entry name" value="URONATE ISOMERASE"/>
    <property type="match status" value="1"/>
</dbReference>
<dbReference type="Proteomes" id="UP000013909">
    <property type="component" value="Unassembled WGS sequence"/>
</dbReference>
<comment type="catalytic activity">
    <reaction evidence="1 7">
        <text>D-glucuronate = D-fructuronate</text>
        <dbReference type="Rhea" id="RHEA:13049"/>
        <dbReference type="ChEBI" id="CHEBI:58720"/>
        <dbReference type="ChEBI" id="CHEBI:59863"/>
        <dbReference type="EC" id="5.3.1.12"/>
    </reaction>
</comment>
<dbReference type="EC" id="5.3.1.12" evidence="4 7"/>
<gene>
    <name evidence="7" type="primary">uxaC</name>
    <name evidence="8" type="ORF">ADIS_0053</name>
</gene>
<dbReference type="HAMAP" id="MF_00675">
    <property type="entry name" value="UxaC"/>
    <property type="match status" value="1"/>
</dbReference>
<evidence type="ECO:0000313" key="9">
    <source>
        <dbReference type="Proteomes" id="UP000013909"/>
    </source>
</evidence>
<evidence type="ECO:0000256" key="2">
    <source>
        <dbReference type="ARBA" id="ARBA00004892"/>
    </source>
</evidence>
<evidence type="ECO:0000256" key="1">
    <source>
        <dbReference type="ARBA" id="ARBA00001165"/>
    </source>
</evidence>
<dbReference type="STRING" id="1232681.ADIS_0053"/>
<reference evidence="8 9" key="1">
    <citation type="submission" date="2013-02" db="EMBL/GenBank/DDBJ databases">
        <title>A novel strain isolated from Lonar lake, Maharashtra, India.</title>
        <authorList>
            <person name="Singh A."/>
        </authorList>
    </citation>
    <scope>NUCLEOTIDE SEQUENCE [LARGE SCALE GENOMIC DNA]</scope>
    <source>
        <strain evidence="8 9">AK24</strain>
    </source>
</reference>
<dbReference type="NCBIfam" id="NF002794">
    <property type="entry name" value="PRK02925.1"/>
    <property type="match status" value="1"/>
</dbReference>
<evidence type="ECO:0000256" key="6">
    <source>
        <dbReference type="ARBA" id="ARBA00023235"/>
    </source>
</evidence>
<evidence type="ECO:0000256" key="4">
    <source>
        <dbReference type="ARBA" id="ARBA00012546"/>
    </source>
</evidence>
<protein>
    <recommendedName>
        <fullName evidence="5 7">Uronate isomerase</fullName>
        <ecNumber evidence="4 7">5.3.1.12</ecNumber>
    </recommendedName>
    <alternativeName>
        <fullName evidence="7">Glucuronate isomerase</fullName>
    </alternativeName>
    <alternativeName>
        <fullName evidence="7">Uronic isomerase</fullName>
    </alternativeName>
</protein>
<evidence type="ECO:0000256" key="5">
    <source>
        <dbReference type="ARBA" id="ARBA00020555"/>
    </source>
</evidence>
<dbReference type="PANTHER" id="PTHR30068">
    <property type="entry name" value="URONATE ISOMERASE"/>
    <property type="match status" value="1"/>
</dbReference>
<comment type="catalytic activity">
    <reaction evidence="7">
        <text>aldehydo-D-galacturonate = keto-D-tagaturonate</text>
        <dbReference type="Rhea" id="RHEA:27702"/>
        <dbReference type="ChEBI" id="CHEBI:12952"/>
        <dbReference type="ChEBI" id="CHEBI:17886"/>
    </reaction>
</comment>
<comment type="caution">
    <text evidence="8">The sequence shown here is derived from an EMBL/GenBank/DDBJ whole genome shotgun (WGS) entry which is preliminary data.</text>
</comment>
<name>R7ZZG5_9BACT</name>
<evidence type="ECO:0000256" key="7">
    <source>
        <dbReference type="HAMAP-Rule" id="MF_00675"/>
    </source>
</evidence>
<dbReference type="InterPro" id="IPR003766">
    <property type="entry name" value="Uronate_isomerase"/>
</dbReference>
<proteinExistence type="inferred from homology"/>
<keyword evidence="9" id="KW-1185">Reference proteome</keyword>
<dbReference type="AlphaFoldDB" id="R7ZZG5"/>
<dbReference type="GO" id="GO:0042840">
    <property type="term" value="P:D-glucuronate catabolic process"/>
    <property type="evidence" value="ECO:0007669"/>
    <property type="project" value="TreeGrafter"/>
</dbReference>
<dbReference type="PATRIC" id="fig|1288963.3.peg.53"/>
<dbReference type="Gene3D" id="1.10.2020.10">
    <property type="entry name" value="uronate isomerase, domain 2, chain A"/>
    <property type="match status" value="1"/>
</dbReference>
<comment type="pathway">
    <text evidence="2 7">Carbohydrate metabolism; pentose and glucuronate interconversion.</text>
</comment>
<evidence type="ECO:0000256" key="3">
    <source>
        <dbReference type="ARBA" id="ARBA00008397"/>
    </source>
</evidence>
<dbReference type="GO" id="GO:0019698">
    <property type="term" value="P:D-galacturonate catabolic process"/>
    <property type="evidence" value="ECO:0007669"/>
    <property type="project" value="TreeGrafter"/>
</dbReference>
<dbReference type="GO" id="GO:0008880">
    <property type="term" value="F:glucuronate isomerase activity"/>
    <property type="evidence" value="ECO:0007669"/>
    <property type="project" value="UniProtKB-UniRule"/>
</dbReference>
<dbReference type="Gene3D" id="3.20.20.140">
    <property type="entry name" value="Metal-dependent hydrolases"/>
    <property type="match status" value="1"/>
</dbReference>
<dbReference type="UniPathway" id="UPA00246"/>